<dbReference type="KEGG" id="nyu:D7D52_33365"/>
<dbReference type="InterPro" id="IPR007138">
    <property type="entry name" value="ABM_dom"/>
</dbReference>
<feature type="domain" description="ABM" evidence="1">
    <location>
        <begin position="19"/>
        <end position="109"/>
    </location>
</feature>
<dbReference type="PANTHER" id="PTHR33336">
    <property type="entry name" value="QUINOL MONOOXYGENASE YGIN-RELATED"/>
    <property type="match status" value="1"/>
</dbReference>
<proteinExistence type="predicted"/>
<dbReference type="PROSITE" id="PS51725">
    <property type="entry name" value="ABM"/>
    <property type="match status" value="1"/>
</dbReference>
<dbReference type="PANTHER" id="PTHR33336:SF3">
    <property type="entry name" value="ABM DOMAIN-CONTAINING PROTEIN"/>
    <property type="match status" value="1"/>
</dbReference>
<evidence type="ECO:0000259" key="1">
    <source>
        <dbReference type="PROSITE" id="PS51725"/>
    </source>
</evidence>
<keyword evidence="2" id="KW-0503">Monooxygenase</keyword>
<dbReference type="GO" id="GO:0004497">
    <property type="term" value="F:monooxygenase activity"/>
    <property type="evidence" value="ECO:0007669"/>
    <property type="project" value="UniProtKB-KW"/>
</dbReference>
<dbReference type="Gene3D" id="3.30.70.100">
    <property type="match status" value="1"/>
</dbReference>
<dbReference type="Proteomes" id="UP000267164">
    <property type="component" value="Chromosome"/>
</dbReference>
<dbReference type="InterPro" id="IPR011008">
    <property type="entry name" value="Dimeric_a/b-barrel"/>
</dbReference>
<dbReference type="EMBL" id="CP032568">
    <property type="protein sequence ID" value="AYF77897.1"/>
    <property type="molecule type" value="Genomic_DNA"/>
</dbReference>
<dbReference type="InterPro" id="IPR050744">
    <property type="entry name" value="AI-2_Isomerase_LsrG"/>
</dbReference>
<accession>A0A386ZJY0</accession>
<keyword evidence="3" id="KW-1185">Reference proteome</keyword>
<dbReference type="Pfam" id="PF03992">
    <property type="entry name" value="ABM"/>
    <property type="match status" value="1"/>
</dbReference>
<dbReference type="SUPFAM" id="SSF54909">
    <property type="entry name" value="Dimeric alpha+beta barrel"/>
    <property type="match status" value="1"/>
</dbReference>
<reference evidence="2 3" key="1">
    <citation type="submission" date="2018-09" db="EMBL/GenBank/DDBJ databases">
        <title>Nocardia yunnanensis sp. nov., an actinomycete isolated from a soil sample.</title>
        <authorList>
            <person name="Zhang J."/>
        </authorList>
    </citation>
    <scope>NUCLEOTIDE SEQUENCE [LARGE SCALE GENOMIC DNA]</scope>
    <source>
        <strain evidence="2 3">CFHS0054</strain>
    </source>
</reference>
<evidence type="ECO:0000313" key="3">
    <source>
        <dbReference type="Proteomes" id="UP000267164"/>
    </source>
</evidence>
<name>A0A386ZJY0_9NOCA</name>
<keyword evidence="2" id="KW-0560">Oxidoreductase</keyword>
<organism evidence="2 3">
    <name type="scientific">Nocardia yunnanensis</name>
    <dbReference type="NCBI Taxonomy" id="2382165"/>
    <lineage>
        <taxon>Bacteria</taxon>
        <taxon>Bacillati</taxon>
        <taxon>Actinomycetota</taxon>
        <taxon>Actinomycetes</taxon>
        <taxon>Mycobacteriales</taxon>
        <taxon>Nocardiaceae</taxon>
        <taxon>Nocardia</taxon>
    </lineage>
</organism>
<gene>
    <name evidence="2" type="ORF">D7D52_33365</name>
</gene>
<evidence type="ECO:0000313" key="2">
    <source>
        <dbReference type="EMBL" id="AYF77897.1"/>
    </source>
</evidence>
<dbReference type="AlphaFoldDB" id="A0A386ZJY0"/>
<dbReference type="OrthoDB" id="9798157at2"/>
<protein>
    <submittedName>
        <fullName evidence="2">Antibiotic biosynthesis monooxygenase</fullName>
    </submittedName>
</protein>
<sequence length="114" mass="12845">MVTSYGRESRCSRGILMAIRHIITIQVAPGRAADFADAFKPLKAAAQQEEGCEQYDLFQNLDAPDTLLMLERWTSQALLDEHTHRERTTNAALIEALIALWAPGTTPKLERYED</sequence>